<dbReference type="PRINTS" id="PR00080">
    <property type="entry name" value="SDRFAMILY"/>
</dbReference>
<dbReference type="PRINTS" id="PR00081">
    <property type="entry name" value="GDHRDH"/>
</dbReference>
<comment type="caution">
    <text evidence="3">The sequence shown here is derived from an EMBL/GenBank/DDBJ whole genome shotgun (WGS) entry which is preliminary data.</text>
</comment>
<dbReference type="SUPFAM" id="SSF51735">
    <property type="entry name" value="NAD(P)-binding Rossmann-fold domains"/>
    <property type="match status" value="1"/>
</dbReference>
<proteinExistence type="inferred from homology"/>
<dbReference type="InterPro" id="IPR020904">
    <property type="entry name" value="Sc_DH/Rdtase_CS"/>
</dbReference>
<evidence type="ECO:0000256" key="1">
    <source>
        <dbReference type="ARBA" id="ARBA00006484"/>
    </source>
</evidence>
<name>A0A6I4MM34_9ACTN</name>
<evidence type="ECO:0000313" key="3">
    <source>
        <dbReference type="EMBL" id="MWA03276.1"/>
    </source>
</evidence>
<dbReference type="InterPro" id="IPR036291">
    <property type="entry name" value="NAD(P)-bd_dom_sf"/>
</dbReference>
<dbReference type="Proteomes" id="UP000462055">
    <property type="component" value="Unassembled WGS sequence"/>
</dbReference>
<organism evidence="3 4">
    <name type="scientific">Actinomadura physcomitrii</name>
    <dbReference type="NCBI Taxonomy" id="2650748"/>
    <lineage>
        <taxon>Bacteria</taxon>
        <taxon>Bacillati</taxon>
        <taxon>Actinomycetota</taxon>
        <taxon>Actinomycetes</taxon>
        <taxon>Streptosporangiales</taxon>
        <taxon>Thermomonosporaceae</taxon>
        <taxon>Actinomadura</taxon>
    </lineage>
</organism>
<keyword evidence="4" id="KW-1185">Reference proteome</keyword>
<reference evidence="3" key="1">
    <citation type="submission" date="2019-12" db="EMBL/GenBank/DDBJ databases">
        <title>Actinomadura physcomitrii sp. nov., a novel actinomycete isolated from moss [Physcomitrium sphaericum (Ludw) Fuernr].</title>
        <authorList>
            <person name="Zhuang X."/>
        </authorList>
    </citation>
    <scope>NUCLEOTIDE SEQUENCE [LARGE SCALE GENOMIC DNA]</scope>
    <source>
        <strain evidence="3">LD22</strain>
    </source>
</reference>
<evidence type="ECO:0000256" key="2">
    <source>
        <dbReference type="ARBA" id="ARBA00023002"/>
    </source>
</evidence>
<accession>A0A6I4MM34</accession>
<dbReference type="PANTHER" id="PTHR24321">
    <property type="entry name" value="DEHYDROGENASES, SHORT CHAIN"/>
    <property type="match status" value="1"/>
</dbReference>
<dbReference type="EMBL" id="WBMS02000018">
    <property type="protein sequence ID" value="MWA03276.1"/>
    <property type="molecule type" value="Genomic_DNA"/>
</dbReference>
<dbReference type="Gene3D" id="3.40.50.720">
    <property type="entry name" value="NAD(P)-binding Rossmann-like Domain"/>
    <property type="match status" value="1"/>
</dbReference>
<gene>
    <name evidence="3" type="ORF">F8568_023430</name>
</gene>
<dbReference type="PROSITE" id="PS00061">
    <property type="entry name" value="ADH_SHORT"/>
    <property type="match status" value="1"/>
</dbReference>
<dbReference type="GO" id="GO:0016491">
    <property type="term" value="F:oxidoreductase activity"/>
    <property type="evidence" value="ECO:0007669"/>
    <property type="project" value="UniProtKB-KW"/>
</dbReference>
<comment type="similarity">
    <text evidence="1">Belongs to the short-chain dehydrogenases/reductases (SDR) family.</text>
</comment>
<dbReference type="FunFam" id="3.40.50.720:FF:000084">
    <property type="entry name" value="Short-chain dehydrogenase reductase"/>
    <property type="match status" value="1"/>
</dbReference>
<evidence type="ECO:0000313" key="4">
    <source>
        <dbReference type="Proteomes" id="UP000462055"/>
    </source>
</evidence>
<dbReference type="PANTHER" id="PTHR24321:SF15">
    <property type="entry name" value="OXIDOREDUCTASE UCPA"/>
    <property type="match status" value="1"/>
</dbReference>
<dbReference type="RefSeq" id="WP_151595814.1">
    <property type="nucleotide sequence ID" value="NZ_WBMS02000018.1"/>
</dbReference>
<dbReference type="InterPro" id="IPR002347">
    <property type="entry name" value="SDR_fam"/>
</dbReference>
<keyword evidence="2" id="KW-0560">Oxidoreductase</keyword>
<dbReference type="AlphaFoldDB" id="A0A6I4MM34"/>
<sequence length="273" mass="28721">MAGSESRFEGKRVVVTGAGALGPGLGNGRAAAVQYAREGARLVLVDRDPERIKDTVDEVRREGAECTTVICDVSTPEGVEAYVSHAMDALGGIDVLHCNVGIAADDTTTAMSMKRWRLVYRVNVESLMLACQAVIPQMRAGGGGAIVNISSIASIRSTGRPFPAYASSKAAANALIREVAIEGAPYGIRANTVVVGYVDTPTVAAAYADRMDEWDDFVAQRRRAIPRARQGTGLDVARAALFLASDQADFVTGTEVIVDGGMTRVSGGPLFEA</sequence>
<protein>
    <submittedName>
        <fullName evidence="3">SDR family oxidoreductase</fullName>
    </submittedName>
</protein>
<dbReference type="CDD" id="cd05233">
    <property type="entry name" value="SDR_c"/>
    <property type="match status" value="1"/>
</dbReference>
<dbReference type="Pfam" id="PF13561">
    <property type="entry name" value="adh_short_C2"/>
    <property type="match status" value="1"/>
</dbReference>